<dbReference type="PANTHER" id="PTHR33103:SF19">
    <property type="entry name" value="OS09G0544700 PROTEIN"/>
    <property type="match status" value="1"/>
</dbReference>
<dbReference type="PANTHER" id="PTHR33103">
    <property type="entry name" value="OS01G0153900 PROTEIN"/>
    <property type="match status" value="1"/>
</dbReference>
<reference evidence="1" key="2">
    <citation type="submission" date="2023-06" db="EMBL/GenBank/DDBJ databases">
        <authorList>
            <person name="Swenson N.G."/>
            <person name="Wegrzyn J.L."/>
            <person name="Mcevoy S.L."/>
        </authorList>
    </citation>
    <scope>NUCLEOTIDE SEQUENCE</scope>
    <source>
        <strain evidence="1">NS2018</strain>
        <tissue evidence="1">Leaf</tissue>
    </source>
</reference>
<accession>A0AA39SKE1</accession>
<evidence type="ECO:0000313" key="1">
    <source>
        <dbReference type="EMBL" id="KAK0593464.1"/>
    </source>
</evidence>
<proteinExistence type="predicted"/>
<sequence>MGSLSDLYQSIENLSTTYMQPNQNKYSLLNPTVSISAGKIPLLLSVNHQPAGSNDRNVCNCYDREFVLCSEPSIEIDYPCRCKVKITNDDEKGFVKGVVTYMVMDNLEVKPMSTISSITLLNQFNVQNVQALKEKTVVLGVDEGLKILKASLECKNVLTSVFLGNNGGEKRSRS</sequence>
<dbReference type="InterPro" id="IPR007750">
    <property type="entry name" value="DUF674"/>
</dbReference>
<keyword evidence="2" id="KW-1185">Reference proteome</keyword>
<gene>
    <name evidence="1" type="ORF">LWI29_037078</name>
</gene>
<name>A0AA39SKE1_ACESA</name>
<evidence type="ECO:0000313" key="2">
    <source>
        <dbReference type="Proteomes" id="UP001168877"/>
    </source>
</evidence>
<dbReference type="EMBL" id="JAUESC010000380">
    <property type="protein sequence ID" value="KAK0593464.1"/>
    <property type="molecule type" value="Genomic_DNA"/>
</dbReference>
<organism evidence="1 2">
    <name type="scientific">Acer saccharum</name>
    <name type="common">Sugar maple</name>
    <dbReference type="NCBI Taxonomy" id="4024"/>
    <lineage>
        <taxon>Eukaryota</taxon>
        <taxon>Viridiplantae</taxon>
        <taxon>Streptophyta</taxon>
        <taxon>Embryophyta</taxon>
        <taxon>Tracheophyta</taxon>
        <taxon>Spermatophyta</taxon>
        <taxon>Magnoliopsida</taxon>
        <taxon>eudicotyledons</taxon>
        <taxon>Gunneridae</taxon>
        <taxon>Pentapetalae</taxon>
        <taxon>rosids</taxon>
        <taxon>malvids</taxon>
        <taxon>Sapindales</taxon>
        <taxon>Sapindaceae</taxon>
        <taxon>Hippocastanoideae</taxon>
        <taxon>Acereae</taxon>
        <taxon>Acer</taxon>
    </lineage>
</organism>
<dbReference type="Pfam" id="PF05056">
    <property type="entry name" value="DUF674"/>
    <property type="match status" value="1"/>
</dbReference>
<protein>
    <submittedName>
        <fullName evidence="1">Uncharacterized protein</fullName>
    </submittedName>
</protein>
<dbReference type="Proteomes" id="UP001168877">
    <property type="component" value="Unassembled WGS sequence"/>
</dbReference>
<comment type="caution">
    <text evidence="1">The sequence shown here is derived from an EMBL/GenBank/DDBJ whole genome shotgun (WGS) entry which is preliminary data.</text>
</comment>
<dbReference type="AlphaFoldDB" id="A0AA39SKE1"/>
<reference evidence="1" key="1">
    <citation type="journal article" date="2022" name="Plant J.">
        <title>Strategies of tolerance reflected in two North American maple genomes.</title>
        <authorList>
            <person name="McEvoy S.L."/>
            <person name="Sezen U.U."/>
            <person name="Trouern-Trend A."/>
            <person name="McMahon S.M."/>
            <person name="Schaberg P.G."/>
            <person name="Yang J."/>
            <person name="Wegrzyn J.L."/>
            <person name="Swenson N.G."/>
        </authorList>
    </citation>
    <scope>NUCLEOTIDE SEQUENCE</scope>
    <source>
        <strain evidence="1">NS2018</strain>
    </source>
</reference>